<evidence type="ECO:0000313" key="3">
    <source>
        <dbReference type="EMBL" id="TKA49823.1"/>
    </source>
</evidence>
<feature type="non-terminal residue" evidence="3">
    <location>
        <position position="83"/>
    </location>
</feature>
<accession>A0A4U0VL25</accession>
<gene>
    <name evidence="3" type="ORF">B0A55_12435</name>
</gene>
<dbReference type="STRING" id="329884.A0A4U0VL25"/>
<keyword evidence="4" id="KW-1185">Reference proteome</keyword>
<protein>
    <recommendedName>
        <fullName evidence="2">Pre-PUA domain-containing protein</fullName>
    </recommendedName>
</protein>
<dbReference type="InterPro" id="IPR041366">
    <property type="entry name" value="Pre-PUA"/>
</dbReference>
<feature type="compositionally biased region" description="Polar residues" evidence="1">
    <location>
        <begin position="50"/>
        <end position="83"/>
    </location>
</feature>
<reference evidence="3 4" key="1">
    <citation type="submission" date="2017-03" db="EMBL/GenBank/DDBJ databases">
        <title>Genomes of endolithic fungi from Antarctica.</title>
        <authorList>
            <person name="Coleine C."/>
            <person name="Masonjones S."/>
            <person name="Stajich J.E."/>
        </authorList>
    </citation>
    <scope>NUCLEOTIDE SEQUENCE [LARGE SCALE GENOMIC DNA]</scope>
    <source>
        <strain evidence="3 4">CCFEE 5184</strain>
    </source>
</reference>
<feature type="domain" description="Pre-PUA" evidence="2">
    <location>
        <begin position="2"/>
        <end position="53"/>
    </location>
</feature>
<comment type="caution">
    <text evidence="3">The sequence shown here is derived from an EMBL/GenBank/DDBJ whole genome shotgun (WGS) entry which is preliminary data.</text>
</comment>
<name>A0A4U0VL25_9PEZI</name>
<dbReference type="Proteomes" id="UP000309340">
    <property type="component" value="Unassembled WGS sequence"/>
</dbReference>
<dbReference type="AlphaFoldDB" id="A0A4U0VL25"/>
<dbReference type="Gene3D" id="3.10.400.20">
    <property type="match status" value="1"/>
</dbReference>
<dbReference type="OrthoDB" id="199771at2759"/>
<feature type="region of interest" description="Disordered" evidence="1">
    <location>
        <begin position="1"/>
        <end position="83"/>
    </location>
</feature>
<dbReference type="Pfam" id="PF17832">
    <property type="entry name" value="Pre-PUA"/>
    <property type="match status" value="1"/>
</dbReference>
<organism evidence="3 4">
    <name type="scientific">Friedmanniomyces simplex</name>
    <dbReference type="NCBI Taxonomy" id="329884"/>
    <lineage>
        <taxon>Eukaryota</taxon>
        <taxon>Fungi</taxon>
        <taxon>Dikarya</taxon>
        <taxon>Ascomycota</taxon>
        <taxon>Pezizomycotina</taxon>
        <taxon>Dothideomycetes</taxon>
        <taxon>Dothideomycetidae</taxon>
        <taxon>Mycosphaerellales</taxon>
        <taxon>Teratosphaeriaceae</taxon>
        <taxon>Friedmanniomyces</taxon>
    </lineage>
</organism>
<evidence type="ECO:0000313" key="4">
    <source>
        <dbReference type="Proteomes" id="UP000309340"/>
    </source>
</evidence>
<sequence>MFKKKPQIKPAAPLRSSDRRKLADQIIQDYQLSAPQPEDSTPEQKAEATTAHTNLRNSLLPNNVQSARFTTTYGPQLKQVSGT</sequence>
<proteinExistence type="predicted"/>
<evidence type="ECO:0000256" key="1">
    <source>
        <dbReference type="SAM" id="MobiDB-lite"/>
    </source>
</evidence>
<evidence type="ECO:0000259" key="2">
    <source>
        <dbReference type="Pfam" id="PF17832"/>
    </source>
</evidence>
<dbReference type="EMBL" id="NAJQ01002087">
    <property type="protein sequence ID" value="TKA49823.1"/>
    <property type="molecule type" value="Genomic_DNA"/>
</dbReference>